<evidence type="ECO:0000256" key="7">
    <source>
        <dbReference type="ARBA" id="ARBA00049002"/>
    </source>
</evidence>
<feature type="domain" description="N-acetyltransferase" evidence="10">
    <location>
        <begin position="1"/>
        <end position="156"/>
    </location>
</feature>
<sequence>MELVQIDANNLRSVKNLHAGIFPIVYSDKFFKQIQNNELCSVLMLNGNCVGAVCCKYELVGCLKALYIMSLGVSSGLGLISVHPLYRCRGLGAKLLDFATSKAVSHCVSIIRLHVQINNSAAIEFYSKRGFAIIETVPNYYHRCAPADAHVMHRVL</sequence>
<organism evidence="11 12">
    <name type="scientific">Dictyocaulus viviparus</name>
    <name type="common">Bovine lungworm</name>
    <dbReference type="NCBI Taxonomy" id="29172"/>
    <lineage>
        <taxon>Eukaryota</taxon>
        <taxon>Metazoa</taxon>
        <taxon>Ecdysozoa</taxon>
        <taxon>Nematoda</taxon>
        <taxon>Chromadorea</taxon>
        <taxon>Rhabditida</taxon>
        <taxon>Rhabditina</taxon>
        <taxon>Rhabditomorpha</taxon>
        <taxon>Strongyloidea</taxon>
        <taxon>Metastrongylidae</taxon>
        <taxon>Dictyocaulus</taxon>
    </lineage>
</organism>
<evidence type="ECO:0000313" key="11">
    <source>
        <dbReference type="EMBL" id="KJH43010.1"/>
    </source>
</evidence>
<evidence type="ECO:0000256" key="3">
    <source>
        <dbReference type="ARBA" id="ARBA00048335"/>
    </source>
</evidence>
<evidence type="ECO:0000313" key="12">
    <source>
        <dbReference type="Proteomes" id="UP000053766"/>
    </source>
</evidence>
<accession>A0A0D8XED6</accession>
<comment type="catalytic activity">
    <reaction evidence="5">
        <text>N-terminal L-methionyl-L-lysyl-[protein] + acetyl-CoA = N-terminal N(alpha)-acetyl-L-methionyl-L-lysyl-[protein] + CoA + H(+)</text>
        <dbReference type="Rhea" id="RHEA:50580"/>
        <dbReference type="Rhea" id="RHEA-COMP:12734"/>
        <dbReference type="Rhea" id="RHEA-COMP:12735"/>
        <dbReference type="ChEBI" id="CHEBI:15378"/>
        <dbReference type="ChEBI" id="CHEBI:57287"/>
        <dbReference type="ChEBI" id="CHEBI:57288"/>
        <dbReference type="ChEBI" id="CHEBI:133406"/>
        <dbReference type="ChEBI" id="CHEBI:133407"/>
        <dbReference type="EC" id="2.3.1.258"/>
    </reaction>
</comment>
<evidence type="ECO:0000256" key="1">
    <source>
        <dbReference type="ARBA" id="ARBA00039121"/>
    </source>
</evidence>
<evidence type="ECO:0000256" key="5">
    <source>
        <dbReference type="ARBA" id="ARBA00048618"/>
    </source>
</evidence>
<comment type="catalytic activity">
    <reaction evidence="8">
        <text>N-terminal L-methionyl-L-leucyl-[protein] + acetyl-CoA = N-terminal N(alpha)-acetyl-L-methionyl-L-leucyl-[protein] + CoA + H(+)</text>
        <dbReference type="Rhea" id="RHEA:50520"/>
        <dbReference type="Rhea" id="RHEA-COMP:12711"/>
        <dbReference type="Rhea" id="RHEA-COMP:12712"/>
        <dbReference type="ChEBI" id="CHEBI:15378"/>
        <dbReference type="ChEBI" id="CHEBI:57287"/>
        <dbReference type="ChEBI" id="CHEBI:57288"/>
        <dbReference type="ChEBI" id="CHEBI:133377"/>
        <dbReference type="ChEBI" id="CHEBI:133378"/>
        <dbReference type="EC" id="2.3.1.258"/>
    </reaction>
</comment>
<dbReference type="CDD" id="cd04301">
    <property type="entry name" value="NAT_SF"/>
    <property type="match status" value="1"/>
</dbReference>
<evidence type="ECO:0000256" key="6">
    <source>
        <dbReference type="ARBA" id="ARBA00048799"/>
    </source>
</evidence>
<comment type="catalytic activity">
    <reaction evidence="6">
        <text>N-terminal L-methionyl-L-valyl-[protein] + acetyl-CoA = N-terminal N(alpha)-acetyl-L-methionyl-L-valyl-[protein] + CoA + H(+)</text>
        <dbReference type="Rhea" id="RHEA:50572"/>
        <dbReference type="Rhea" id="RHEA-COMP:12730"/>
        <dbReference type="Rhea" id="RHEA-COMP:12731"/>
        <dbReference type="ChEBI" id="CHEBI:15378"/>
        <dbReference type="ChEBI" id="CHEBI:57287"/>
        <dbReference type="ChEBI" id="CHEBI:57288"/>
        <dbReference type="ChEBI" id="CHEBI:133402"/>
        <dbReference type="ChEBI" id="CHEBI:133403"/>
        <dbReference type="EC" id="2.3.1.258"/>
    </reaction>
</comment>
<dbReference type="Proteomes" id="UP000053766">
    <property type="component" value="Unassembled WGS sequence"/>
</dbReference>
<evidence type="ECO:0000256" key="8">
    <source>
        <dbReference type="ARBA" id="ARBA00049103"/>
    </source>
</evidence>
<comment type="catalytic activity">
    <reaction evidence="3">
        <text>N-terminal L-methionyl-L-tyrosyl-[protein] + acetyl-CoA = N-terminal N(alpha)-acetyl-L-methionyl-L-tyrosyl-[protein] + CoA + H(+)</text>
        <dbReference type="Rhea" id="RHEA:50532"/>
        <dbReference type="Rhea" id="RHEA-COMP:12717"/>
        <dbReference type="Rhea" id="RHEA-COMP:12718"/>
        <dbReference type="ChEBI" id="CHEBI:15378"/>
        <dbReference type="ChEBI" id="CHEBI:57287"/>
        <dbReference type="ChEBI" id="CHEBI:57288"/>
        <dbReference type="ChEBI" id="CHEBI:133384"/>
        <dbReference type="ChEBI" id="CHEBI:133385"/>
        <dbReference type="EC" id="2.3.1.258"/>
    </reaction>
</comment>
<gene>
    <name evidence="11" type="ORF">DICVIV_10979</name>
</gene>
<proteinExistence type="predicted"/>
<evidence type="ECO:0000256" key="4">
    <source>
        <dbReference type="ARBA" id="ARBA00048490"/>
    </source>
</evidence>
<evidence type="ECO:0000256" key="2">
    <source>
        <dbReference type="ARBA" id="ARBA00048251"/>
    </source>
</evidence>
<reference evidence="11 12" key="1">
    <citation type="submission" date="2013-11" db="EMBL/GenBank/DDBJ databases">
        <title>Draft genome of the bovine lungworm Dictyocaulus viviparus.</title>
        <authorList>
            <person name="Mitreva M."/>
        </authorList>
    </citation>
    <scope>NUCLEOTIDE SEQUENCE [LARGE SCALE GENOMIC DNA]</scope>
    <source>
        <strain evidence="11 12">HannoverDv2000</strain>
    </source>
</reference>
<evidence type="ECO:0000256" key="9">
    <source>
        <dbReference type="ARBA" id="ARBA00049454"/>
    </source>
</evidence>
<dbReference type="AlphaFoldDB" id="A0A0D8XED6"/>
<dbReference type="PROSITE" id="PS51186">
    <property type="entry name" value="GNAT"/>
    <property type="match status" value="1"/>
</dbReference>
<keyword evidence="11" id="KW-0808">Transferase</keyword>
<comment type="catalytic activity">
    <reaction evidence="7">
        <text>N-terminal L-methionyl-L-alanyl-[protein] + acetyl-CoA = N-terminal N(alpha)-acetyl-L-methionyl-L-alanyl-[protein] + CoA + H(+)</text>
        <dbReference type="Rhea" id="RHEA:50564"/>
        <dbReference type="Rhea" id="RHEA-COMP:12726"/>
        <dbReference type="Rhea" id="RHEA-COMP:12727"/>
        <dbReference type="ChEBI" id="CHEBI:15378"/>
        <dbReference type="ChEBI" id="CHEBI:57287"/>
        <dbReference type="ChEBI" id="CHEBI:57288"/>
        <dbReference type="ChEBI" id="CHEBI:133398"/>
        <dbReference type="ChEBI" id="CHEBI:133399"/>
        <dbReference type="EC" id="2.3.1.258"/>
    </reaction>
</comment>
<dbReference type="InterPro" id="IPR016181">
    <property type="entry name" value="Acyl_CoA_acyltransferase"/>
</dbReference>
<dbReference type="GO" id="GO:0120518">
    <property type="term" value="F:protein N-terminal-methionine acetyltransferase activity"/>
    <property type="evidence" value="ECO:0007669"/>
    <property type="project" value="UniProtKB-EC"/>
</dbReference>
<keyword evidence="12" id="KW-1185">Reference proteome</keyword>
<dbReference type="PANTHER" id="PTHR42919">
    <property type="entry name" value="N-ALPHA-ACETYLTRANSFERASE"/>
    <property type="match status" value="1"/>
</dbReference>
<comment type="catalytic activity">
    <reaction evidence="4">
        <text>N-terminal L-methionyl-L-phenylalanyl-[protein] + acetyl-CoA = N-terminal N(alpha)-acetyl-L-methionyl-L-phenylalanyl-[protein] + CoA + H(+)</text>
        <dbReference type="Rhea" id="RHEA:50528"/>
        <dbReference type="Rhea" id="RHEA-COMP:12715"/>
        <dbReference type="Rhea" id="RHEA-COMP:12716"/>
        <dbReference type="ChEBI" id="CHEBI:15378"/>
        <dbReference type="ChEBI" id="CHEBI:57287"/>
        <dbReference type="ChEBI" id="CHEBI:57288"/>
        <dbReference type="ChEBI" id="CHEBI:133382"/>
        <dbReference type="ChEBI" id="CHEBI:133383"/>
        <dbReference type="EC" id="2.3.1.258"/>
    </reaction>
</comment>
<dbReference type="Pfam" id="PF00583">
    <property type="entry name" value="Acetyltransf_1"/>
    <property type="match status" value="1"/>
</dbReference>
<dbReference type="PANTHER" id="PTHR42919:SF1">
    <property type="entry name" value="N-ACETYLTRANSFERASE DOMAIN-CONTAINING PROTEIN"/>
    <property type="match status" value="1"/>
</dbReference>
<dbReference type="SUPFAM" id="SSF55729">
    <property type="entry name" value="Acyl-CoA N-acyltransferases (Nat)"/>
    <property type="match status" value="1"/>
</dbReference>
<dbReference type="STRING" id="29172.A0A0D8XED6"/>
<dbReference type="OrthoDB" id="47374at2759"/>
<dbReference type="InterPro" id="IPR000182">
    <property type="entry name" value="GNAT_dom"/>
</dbReference>
<comment type="catalytic activity">
    <reaction evidence="2">
        <text>N-terminal L-methionyl-L-seryl-[protein] + acetyl-CoA = N-terminal N(alpha)-acetyl-L-methionyl-L-seryl-[protein] + CoA + H(+)</text>
        <dbReference type="Rhea" id="RHEA:50568"/>
        <dbReference type="Rhea" id="RHEA-COMP:12728"/>
        <dbReference type="Rhea" id="RHEA-COMP:12729"/>
        <dbReference type="ChEBI" id="CHEBI:15378"/>
        <dbReference type="ChEBI" id="CHEBI:57287"/>
        <dbReference type="ChEBI" id="CHEBI:57288"/>
        <dbReference type="ChEBI" id="CHEBI:133400"/>
        <dbReference type="ChEBI" id="CHEBI:133401"/>
        <dbReference type="EC" id="2.3.1.258"/>
    </reaction>
</comment>
<dbReference type="GO" id="GO:0007064">
    <property type="term" value="P:mitotic sister chromatid cohesion"/>
    <property type="evidence" value="ECO:0007669"/>
    <property type="project" value="TreeGrafter"/>
</dbReference>
<dbReference type="EC" id="2.3.1.258" evidence="1"/>
<dbReference type="EMBL" id="KN716601">
    <property type="protein sequence ID" value="KJH43010.1"/>
    <property type="molecule type" value="Genomic_DNA"/>
</dbReference>
<comment type="catalytic activity">
    <reaction evidence="9">
        <text>N-terminal L-methionyl-L-threonyl-[protein] + acetyl-CoA = N-terminal N(alpha)-acetyl-L-methionyl-L-threonyl-[protein] + CoA + H(+)</text>
        <dbReference type="Rhea" id="RHEA:50576"/>
        <dbReference type="Rhea" id="RHEA-COMP:12732"/>
        <dbReference type="Rhea" id="RHEA-COMP:12733"/>
        <dbReference type="ChEBI" id="CHEBI:15378"/>
        <dbReference type="ChEBI" id="CHEBI:57287"/>
        <dbReference type="ChEBI" id="CHEBI:57288"/>
        <dbReference type="ChEBI" id="CHEBI:133404"/>
        <dbReference type="ChEBI" id="CHEBI:133405"/>
        <dbReference type="EC" id="2.3.1.258"/>
    </reaction>
</comment>
<dbReference type="Gene3D" id="3.40.630.30">
    <property type="match status" value="1"/>
</dbReference>
<name>A0A0D8XED6_DICVI</name>
<reference evidence="12" key="2">
    <citation type="journal article" date="2016" name="Sci. Rep.">
        <title>Dictyocaulus viviparus genome, variome and transcriptome elucidate lungworm biology and support future intervention.</title>
        <authorList>
            <person name="McNulty S.N."/>
            <person name="Strube C."/>
            <person name="Rosa B.A."/>
            <person name="Martin J.C."/>
            <person name="Tyagi R."/>
            <person name="Choi Y.J."/>
            <person name="Wang Q."/>
            <person name="Hallsworth Pepin K."/>
            <person name="Zhang X."/>
            <person name="Ozersky P."/>
            <person name="Wilson R.K."/>
            <person name="Sternberg P.W."/>
            <person name="Gasser R.B."/>
            <person name="Mitreva M."/>
        </authorList>
    </citation>
    <scope>NUCLEOTIDE SEQUENCE [LARGE SCALE GENOMIC DNA]</scope>
    <source>
        <strain evidence="12">HannoverDv2000</strain>
    </source>
</reference>
<evidence type="ECO:0000259" key="10">
    <source>
        <dbReference type="PROSITE" id="PS51186"/>
    </source>
</evidence>
<dbReference type="InterPro" id="IPR051556">
    <property type="entry name" value="N-term/lysine_N-AcTrnsfr"/>
</dbReference>
<dbReference type="GO" id="GO:0031415">
    <property type="term" value="C:NatA complex"/>
    <property type="evidence" value="ECO:0007669"/>
    <property type="project" value="TreeGrafter"/>
</dbReference>
<protein>
    <recommendedName>
        <fullName evidence="1">N-terminal methionine N(alpha)-acetyltransferase NatE</fullName>
        <ecNumber evidence="1">2.3.1.258</ecNumber>
    </recommendedName>
</protein>